<evidence type="ECO:0000256" key="1">
    <source>
        <dbReference type="SAM" id="MobiDB-lite"/>
    </source>
</evidence>
<feature type="region of interest" description="Disordered" evidence="1">
    <location>
        <begin position="1"/>
        <end position="66"/>
    </location>
</feature>
<reference evidence="2" key="1">
    <citation type="submission" date="2018-01" db="EMBL/GenBank/DDBJ databases">
        <authorList>
            <person name="Mao J.F."/>
        </authorList>
    </citation>
    <scope>NUCLEOTIDE SEQUENCE</scope>
    <source>
        <strain evidence="2">Huo1</strain>
        <tissue evidence="2">Leaf</tissue>
    </source>
</reference>
<proteinExistence type="predicted"/>
<comment type="caution">
    <text evidence="2">The sequence shown here is derived from an EMBL/GenBank/DDBJ whole genome shotgun (WGS) entry which is preliminary data.</text>
</comment>
<evidence type="ECO:0000313" key="3">
    <source>
        <dbReference type="Proteomes" id="UP000298416"/>
    </source>
</evidence>
<accession>A0A8X8YPP8</accession>
<name>A0A8X8YPP8_SALSN</name>
<dbReference type="AlphaFoldDB" id="A0A8X8YPP8"/>
<reference evidence="2" key="2">
    <citation type="submission" date="2020-08" db="EMBL/GenBank/DDBJ databases">
        <title>Plant Genome Project.</title>
        <authorList>
            <person name="Zhang R.-G."/>
        </authorList>
    </citation>
    <scope>NUCLEOTIDE SEQUENCE</scope>
    <source>
        <strain evidence="2">Huo1</strain>
        <tissue evidence="2">Leaf</tissue>
    </source>
</reference>
<dbReference type="Proteomes" id="UP000298416">
    <property type="component" value="Unassembled WGS sequence"/>
</dbReference>
<organism evidence="2">
    <name type="scientific">Salvia splendens</name>
    <name type="common">Scarlet sage</name>
    <dbReference type="NCBI Taxonomy" id="180675"/>
    <lineage>
        <taxon>Eukaryota</taxon>
        <taxon>Viridiplantae</taxon>
        <taxon>Streptophyta</taxon>
        <taxon>Embryophyta</taxon>
        <taxon>Tracheophyta</taxon>
        <taxon>Spermatophyta</taxon>
        <taxon>Magnoliopsida</taxon>
        <taxon>eudicotyledons</taxon>
        <taxon>Gunneridae</taxon>
        <taxon>Pentapetalae</taxon>
        <taxon>asterids</taxon>
        <taxon>lamiids</taxon>
        <taxon>Lamiales</taxon>
        <taxon>Lamiaceae</taxon>
        <taxon>Nepetoideae</taxon>
        <taxon>Mentheae</taxon>
        <taxon>Salviinae</taxon>
        <taxon>Salvia</taxon>
        <taxon>Salvia subgen. Calosphace</taxon>
        <taxon>core Calosphace</taxon>
    </lineage>
</organism>
<evidence type="ECO:0000313" key="2">
    <source>
        <dbReference type="EMBL" id="KAG6436710.1"/>
    </source>
</evidence>
<feature type="compositionally biased region" description="Basic and acidic residues" evidence="1">
    <location>
        <begin position="48"/>
        <end position="66"/>
    </location>
</feature>
<keyword evidence="3" id="KW-1185">Reference proteome</keyword>
<protein>
    <submittedName>
        <fullName evidence="2">Uncharacterized protein</fullName>
    </submittedName>
</protein>
<dbReference type="EMBL" id="PNBA02000001">
    <property type="protein sequence ID" value="KAG6436710.1"/>
    <property type="molecule type" value="Genomic_DNA"/>
</dbReference>
<feature type="region of interest" description="Disordered" evidence="1">
    <location>
        <begin position="119"/>
        <end position="139"/>
    </location>
</feature>
<gene>
    <name evidence="2" type="ORF">SASPL_101612</name>
</gene>
<sequence>MDRSHIANADNQRQPRSPLADGDGWINPRRIRVPATSRGRGCTSVTSRGRDRILSDSRRRSRESARDDEGLIHHLWSYICRSHKGEPAGSVGFSPTGGVTGGEGGFSLTGCVTGSKRGASPTGGLAGGKGDATFEVSDNPRNKAKAGREVKALFGEGDATFEVSDNPVLSDEEFVRRYVITDSDKVSWERNKVEVEREVKTHFGENCSDP</sequence>